<dbReference type="Gene3D" id="2.40.30.170">
    <property type="match status" value="1"/>
</dbReference>
<dbReference type="InterPro" id="IPR058627">
    <property type="entry name" value="MdtA-like_C"/>
</dbReference>
<comment type="caution">
    <text evidence="7">The sequence shown here is derived from an EMBL/GenBank/DDBJ whole genome shotgun (WGS) entry which is preliminary data.</text>
</comment>
<feature type="domain" description="CzcB-like barrel-sandwich hybrid" evidence="6">
    <location>
        <begin position="66"/>
        <end position="206"/>
    </location>
</feature>
<feature type="domain" description="Multidrug resistance protein MdtA-like C-terminal permuted SH3" evidence="5">
    <location>
        <begin position="297"/>
        <end position="357"/>
    </location>
</feature>
<evidence type="ECO:0000259" key="6">
    <source>
        <dbReference type="Pfam" id="PF25973"/>
    </source>
</evidence>
<keyword evidence="2" id="KW-0175">Coiled coil</keyword>
<keyword evidence="3" id="KW-0732">Signal</keyword>
<dbReference type="Pfam" id="PF25973">
    <property type="entry name" value="BSH_CzcB"/>
    <property type="match status" value="1"/>
</dbReference>
<dbReference type="GO" id="GO:0005886">
    <property type="term" value="C:plasma membrane"/>
    <property type="evidence" value="ECO:0007669"/>
    <property type="project" value="TreeGrafter"/>
</dbReference>
<evidence type="ECO:0000259" key="4">
    <source>
        <dbReference type="Pfam" id="PF25944"/>
    </source>
</evidence>
<dbReference type="Gene3D" id="2.40.50.100">
    <property type="match status" value="1"/>
</dbReference>
<dbReference type="PROSITE" id="PS51257">
    <property type="entry name" value="PROKAR_LIPOPROTEIN"/>
    <property type="match status" value="1"/>
</dbReference>
<accession>A0A3E1NJV3</accession>
<evidence type="ECO:0000259" key="5">
    <source>
        <dbReference type="Pfam" id="PF25967"/>
    </source>
</evidence>
<comment type="similarity">
    <text evidence="1">Belongs to the membrane fusion protein (MFP) (TC 8.A.1) family.</text>
</comment>
<protein>
    <submittedName>
        <fullName evidence="7">Efflux RND transporter periplasmic adaptor subunit</fullName>
    </submittedName>
</protein>
<dbReference type="GO" id="GO:0046677">
    <property type="term" value="P:response to antibiotic"/>
    <property type="evidence" value="ECO:0007669"/>
    <property type="project" value="TreeGrafter"/>
</dbReference>
<keyword evidence="8" id="KW-1185">Reference proteome</keyword>
<dbReference type="OrthoDB" id="9801814at2"/>
<gene>
    <name evidence="7" type="ORF">DXN05_11860</name>
</gene>
<dbReference type="GO" id="GO:0022857">
    <property type="term" value="F:transmembrane transporter activity"/>
    <property type="evidence" value="ECO:0007669"/>
    <property type="project" value="InterPro"/>
</dbReference>
<evidence type="ECO:0000256" key="2">
    <source>
        <dbReference type="SAM" id="Coils"/>
    </source>
</evidence>
<dbReference type="Pfam" id="PF25967">
    <property type="entry name" value="RND-MFP_C"/>
    <property type="match status" value="1"/>
</dbReference>
<dbReference type="PANTHER" id="PTHR30158:SF23">
    <property type="entry name" value="MULTIDRUG RESISTANCE PROTEIN MEXA"/>
    <property type="match status" value="1"/>
</dbReference>
<dbReference type="GO" id="GO:0030313">
    <property type="term" value="C:cell envelope"/>
    <property type="evidence" value="ECO:0007669"/>
    <property type="project" value="UniProtKB-SubCell"/>
</dbReference>
<dbReference type="EMBL" id="QTJU01000003">
    <property type="protein sequence ID" value="RFM28209.1"/>
    <property type="molecule type" value="Genomic_DNA"/>
</dbReference>
<feature type="coiled-coil region" evidence="2">
    <location>
        <begin position="98"/>
        <end position="170"/>
    </location>
</feature>
<feature type="domain" description="Multidrug resistance protein MdtA-like beta-barrel" evidence="4">
    <location>
        <begin position="210"/>
        <end position="292"/>
    </location>
</feature>
<dbReference type="SUPFAM" id="SSF111369">
    <property type="entry name" value="HlyD-like secretion proteins"/>
    <property type="match status" value="1"/>
</dbReference>
<dbReference type="Gene3D" id="1.10.287.470">
    <property type="entry name" value="Helix hairpin bin"/>
    <property type="match status" value="1"/>
</dbReference>
<dbReference type="AlphaFoldDB" id="A0A3E1NJV3"/>
<sequence>MSKNRKMKLYVVMALAMPVLAGACKGKGSTGDKTAPPPQLPVVQLEQKDTSLQESYVASIEAIKNVEIRARVAGFLEKIFVDEGQPVKKGQPLFQISSQEYAAELARCKAALNSAEAEARAAKLEMDRVKILVDKKIITASEYDLSQARVKAAQAKIEEAASLKSNAETKLSYTYIRAPFDGMIDRIPLKTGSLVTEGALLTALSDLQSVYAYFSVSENEYLQYIQLPANKQQESRTVQLTLADGSHYPHEGRIETIEGEIEEGTGSIAFRAKFANPNRVLRHGGTGKVLLNTAMENALLVPQKAVFEIQDKSFVYVVGKDNRVKQRSFVPKTRIADCYIVQSGLLPGDKVVFEGIQSLQEGVAIDPQLVSADSLSLDKG</sequence>
<feature type="chain" id="PRO_5017803004" evidence="3">
    <location>
        <begin position="24"/>
        <end position="380"/>
    </location>
</feature>
<organism evidence="7 8">
    <name type="scientific">Deminuibacter soli</name>
    <dbReference type="NCBI Taxonomy" id="2291815"/>
    <lineage>
        <taxon>Bacteria</taxon>
        <taxon>Pseudomonadati</taxon>
        <taxon>Bacteroidota</taxon>
        <taxon>Chitinophagia</taxon>
        <taxon>Chitinophagales</taxon>
        <taxon>Chitinophagaceae</taxon>
        <taxon>Deminuibacter</taxon>
    </lineage>
</organism>
<feature type="signal peptide" evidence="3">
    <location>
        <begin position="1"/>
        <end position="23"/>
    </location>
</feature>
<evidence type="ECO:0000313" key="7">
    <source>
        <dbReference type="EMBL" id="RFM28209.1"/>
    </source>
</evidence>
<dbReference type="Proteomes" id="UP000261284">
    <property type="component" value="Unassembled WGS sequence"/>
</dbReference>
<dbReference type="Gene3D" id="2.40.420.20">
    <property type="match status" value="1"/>
</dbReference>
<dbReference type="NCBIfam" id="TIGR01730">
    <property type="entry name" value="RND_mfp"/>
    <property type="match status" value="1"/>
</dbReference>
<dbReference type="PANTHER" id="PTHR30158">
    <property type="entry name" value="ACRA/E-RELATED COMPONENT OF DRUG EFFLUX TRANSPORTER"/>
    <property type="match status" value="1"/>
</dbReference>
<dbReference type="InterPro" id="IPR006143">
    <property type="entry name" value="RND_pump_MFP"/>
</dbReference>
<evidence type="ECO:0000256" key="3">
    <source>
        <dbReference type="SAM" id="SignalP"/>
    </source>
</evidence>
<name>A0A3E1NJV3_9BACT</name>
<evidence type="ECO:0000313" key="8">
    <source>
        <dbReference type="Proteomes" id="UP000261284"/>
    </source>
</evidence>
<dbReference type="InterPro" id="IPR058626">
    <property type="entry name" value="MdtA-like_b-barrel"/>
</dbReference>
<reference evidence="7 8" key="1">
    <citation type="submission" date="2018-08" db="EMBL/GenBank/DDBJ databases">
        <title>Chitinophagaceae sp. K23C18032701, a novel bacterium isolated from forest soil.</title>
        <authorList>
            <person name="Wang C."/>
        </authorList>
    </citation>
    <scope>NUCLEOTIDE SEQUENCE [LARGE SCALE GENOMIC DNA]</scope>
    <source>
        <strain evidence="7 8">K23C18032701</strain>
    </source>
</reference>
<dbReference type="Pfam" id="PF25944">
    <property type="entry name" value="Beta-barrel_RND"/>
    <property type="match status" value="1"/>
</dbReference>
<dbReference type="InterPro" id="IPR058647">
    <property type="entry name" value="BSH_CzcB-like"/>
</dbReference>
<evidence type="ECO:0000256" key="1">
    <source>
        <dbReference type="ARBA" id="ARBA00009477"/>
    </source>
</evidence>
<proteinExistence type="inferred from homology"/>